<reference evidence="2" key="1">
    <citation type="submission" date="2022-11" db="UniProtKB">
        <authorList>
            <consortium name="WormBaseParasite"/>
        </authorList>
    </citation>
    <scope>IDENTIFICATION</scope>
</reference>
<proteinExistence type="predicted"/>
<organism evidence="1 2">
    <name type="scientific">Panagrolaimus davidi</name>
    <dbReference type="NCBI Taxonomy" id="227884"/>
    <lineage>
        <taxon>Eukaryota</taxon>
        <taxon>Metazoa</taxon>
        <taxon>Ecdysozoa</taxon>
        <taxon>Nematoda</taxon>
        <taxon>Chromadorea</taxon>
        <taxon>Rhabditida</taxon>
        <taxon>Tylenchina</taxon>
        <taxon>Panagrolaimomorpha</taxon>
        <taxon>Panagrolaimoidea</taxon>
        <taxon>Panagrolaimidae</taxon>
        <taxon>Panagrolaimus</taxon>
    </lineage>
</organism>
<protein>
    <submittedName>
        <fullName evidence="2">Uncharacterized protein</fullName>
    </submittedName>
</protein>
<evidence type="ECO:0000313" key="1">
    <source>
        <dbReference type="Proteomes" id="UP000887578"/>
    </source>
</evidence>
<sequence>MSSNLSCGTEGSTFYVTEGSDSNYAVFIEQLRKIFELGGDNITQRQWHAFIKCYGFYWILPKTLWNFFCREDFFARYRQLSDGSYNQTDWAMILLAAHQSYYHFSFTKYIISFLSEEKCNIDYKLLHNIRDGYQRDITLPHEDIDHSYIQCIKASYSPLPQNITEQYKKSKDLFVKIASLQNDEEKWIQALQETHDDLFVQQNIEFRIGENMDNKMLWEFYISYLKKSNPLAMLHTFSKYCRFRTEDTEMKRRYEEETKIHGRISVSWKNPFHFEIYDPEAISKFHHTIWNSNIQEATFEKIKNGIECKNESIKMYFSTLNMIPQRQLSFKKSFMDYILSKADLCIWQKLYFCCKEFYSKQQFPICYKLILDSPPMTLKYGSLFSEAQKEYKITDFIDQSLKIRVDNNPAAVFPAKRLAVSTYLSVVNSRCSDLLSSFIPKIHICEAKYIEISFQNLTFDEFKFLAKNAVELNMREVSIINSDNGERVTIENLLSAVLNIQFFEISEPIITPNTAEMLSKIKFKNKIQRFMLYFVRDLPEFDAFSAFIKENFSSNCKFGIHFVCQYERNFIDTGLHRFKEIVGKTLREILCPKYVAMEKWCDVDLPNFDNGYEMWPCYIKPIVPGNRFL</sequence>
<accession>A0A914PHP5</accession>
<name>A0A914PHP5_9BILA</name>
<dbReference type="WBParaSite" id="PDA_v2.g15157.t1">
    <property type="protein sequence ID" value="PDA_v2.g15157.t1"/>
    <property type="gene ID" value="PDA_v2.g15157"/>
</dbReference>
<dbReference type="Proteomes" id="UP000887578">
    <property type="component" value="Unplaced"/>
</dbReference>
<dbReference type="AlphaFoldDB" id="A0A914PHP5"/>
<evidence type="ECO:0000313" key="2">
    <source>
        <dbReference type="WBParaSite" id="PDA_v2.g15157.t1"/>
    </source>
</evidence>
<keyword evidence="1" id="KW-1185">Reference proteome</keyword>